<feature type="transmembrane region" description="Helical" evidence="8">
    <location>
        <begin position="12"/>
        <end position="33"/>
    </location>
</feature>
<dbReference type="CDD" id="cd06550">
    <property type="entry name" value="TM_ABC_iron-siderophores_like"/>
    <property type="match status" value="1"/>
</dbReference>
<gene>
    <name evidence="9" type="ORF">KSX_06710</name>
</gene>
<evidence type="ECO:0000256" key="4">
    <source>
        <dbReference type="ARBA" id="ARBA00022475"/>
    </source>
</evidence>
<dbReference type="InterPro" id="IPR000522">
    <property type="entry name" value="ABC_transptr_permease_BtuC"/>
</dbReference>
<keyword evidence="7 8" id="KW-0472">Membrane</keyword>
<keyword evidence="4" id="KW-1003">Cell membrane</keyword>
<evidence type="ECO:0000256" key="6">
    <source>
        <dbReference type="ARBA" id="ARBA00022989"/>
    </source>
</evidence>
<comment type="subcellular location">
    <subcellularLocation>
        <location evidence="1">Cell membrane</location>
        <topology evidence="1">Multi-pass membrane protein</topology>
    </subcellularLocation>
</comment>
<feature type="transmembrane region" description="Helical" evidence="8">
    <location>
        <begin position="40"/>
        <end position="59"/>
    </location>
</feature>
<evidence type="ECO:0000313" key="10">
    <source>
        <dbReference type="Proteomes" id="UP000612362"/>
    </source>
</evidence>
<dbReference type="GO" id="GO:0033214">
    <property type="term" value="P:siderophore-iron import into cell"/>
    <property type="evidence" value="ECO:0007669"/>
    <property type="project" value="TreeGrafter"/>
</dbReference>
<comment type="similarity">
    <text evidence="2">Belongs to the binding-protein-dependent transport system permease family. FecCD subfamily.</text>
</comment>
<keyword evidence="5 8" id="KW-0812">Transmembrane</keyword>
<feature type="transmembrane region" description="Helical" evidence="8">
    <location>
        <begin position="113"/>
        <end position="133"/>
    </location>
</feature>
<keyword evidence="10" id="KW-1185">Reference proteome</keyword>
<comment type="caution">
    <text evidence="9">The sequence shown here is derived from an EMBL/GenBank/DDBJ whole genome shotgun (WGS) entry which is preliminary data.</text>
</comment>
<dbReference type="Gene3D" id="1.10.3470.10">
    <property type="entry name" value="ABC transporter involved in vitamin B12 uptake, BtuC"/>
    <property type="match status" value="1"/>
</dbReference>
<evidence type="ECO:0000313" key="9">
    <source>
        <dbReference type="EMBL" id="GHO42508.1"/>
    </source>
</evidence>
<evidence type="ECO:0000256" key="2">
    <source>
        <dbReference type="ARBA" id="ARBA00007935"/>
    </source>
</evidence>
<dbReference type="GO" id="GO:0005886">
    <property type="term" value="C:plasma membrane"/>
    <property type="evidence" value="ECO:0007669"/>
    <property type="project" value="UniProtKB-SubCell"/>
</dbReference>
<name>A0A8J3MQD7_9CHLR</name>
<dbReference type="AlphaFoldDB" id="A0A8J3MQD7"/>
<dbReference type="SUPFAM" id="SSF81345">
    <property type="entry name" value="ABC transporter involved in vitamin B12 uptake, BtuC"/>
    <property type="match status" value="1"/>
</dbReference>
<dbReference type="InterPro" id="IPR037294">
    <property type="entry name" value="ABC_BtuC-like"/>
</dbReference>
<dbReference type="Pfam" id="PF01032">
    <property type="entry name" value="FecCD"/>
    <property type="match status" value="1"/>
</dbReference>
<feature type="transmembrane region" description="Helical" evidence="8">
    <location>
        <begin position="201"/>
        <end position="223"/>
    </location>
</feature>
<dbReference type="PANTHER" id="PTHR30472">
    <property type="entry name" value="FERRIC ENTEROBACTIN TRANSPORT SYSTEM PERMEASE PROTEIN"/>
    <property type="match status" value="1"/>
</dbReference>
<evidence type="ECO:0000256" key="5">
    <source>
        <dbReference type="ARBA" id="ARBA00022692"/>
    </source>
</evidence>
<proteinExistence type="inferred from homology"/>
<protein>
    <recommendedName>
        <fullName evidence="11">Iron ABC transporter permease</fullName>
    </recommendedName>
</protein>
<evidence type="ECO:0000256" key="7">
    <source>
        <dbReference type="ARBA" id="ARBA00023136"/>
    </source>
</evidence>
<keyword evidence="6 8" id="KW-1133">Transmembrane helix</keyword>
<dbReference type="GO" id="GO:0022857">
    <property type="term" value="F:transmembrane transporter activity"/>
    <property type="evidence" value="ECO:0007669"/>
    <property type="project" value="InterPro"/>
</dbReference>
<sequence length="254" mass="26452">MQVVTKNPLASPSLMGVNAGASFMVVTYTFFVGTSSLGNYVWLALVGAAGSGALVYLLGSLGRQGMTPLKLVVAGSTVLALFSSLTQGFLVIRESTLDEVRFWLAGSLAGRNPALLVQVLPYLLVGIGIALVFSRQLTILNLGDDVARGLGQRVGLVKAVASLAVVLLAGASVAIAGPIGFVGLVVPHLVRALVGNNYRWVLPYCIVFGAILLLGSDIIARVVIRPGEVPVGAITALVGAPILIWLVRKKVRRA</sequence>
<dbReference type="EMBL" id="BNJF01000001">
    <property type="protein sequence ID" value="GHO42508.1"/>
    <property type="molecule type" value="Genomic_DNA"/>
</dbReference>
<dbReference type="Proteomes" id="UP000612362">
    <property type="component" value="Unassembled WGS sequence"/>
</dbReference>
<evidence type="ECO:0000256" key="8">
    <source>
        <dbReference type="SAM" id="Phobius"/>
    </source>
</evidence>
<feature type="transmembrane region" description="Helical" evidence="8">
    <location>
        <begin position="71"/>
        <end position="92"/>
    </location>
</feature>
<evidence type="ECO:0000256" key="1">
    <source>
        <dbReference type="ARBA" id="ARBA00004651"/>
    </source>
</evidence>
<accession>A0A8J3MQD7</accession>
<feature type="transmembrane region" description="Helical" evidence="8">
    <location>
        <begin position="229"/>
        <end position="247"/>
    </location>
</feature>
<feature type="transmembrane region" description="Helical" evidence="8">
    <location>
        <begin position="159"/>
        <end position="189"/>
    </location>
</feature>
<evidence type="ECO:0000256" key="3">
    <source>
        <dbReference type="ARBA" id="ARBA00022448"/>
    </source>
</evidence>
<keyword evidence="3" id="KW-0813">Transport</keyword>
<reference evidence="9" key="1">
    <citation type="submission" date="2020-10" db="EMBL/GenBank/DDBJ databases">
        <title>Taxonomic study of unclassified bacteria belonging to the class Ktedonobacteria.</title>
        <authorList>
            <person name="Yabe S."/>
            <person name="Wang C.M."/>
            <person name="Zheng Y."/>
            <person name="Sakai Y."/>
            <person name="Cavaletti L."/>
            <person name="Monciardini P."/>
            <person name="Donadio S."/>
        </authorList>
    </citation>
    <scope>NUCLEOTIDE SEQUENCE</scope>
    <source>
        <strain evidence="9">SOSP1-1</strain>
    </source>
</reference>
<evidence type="ECO:0008006" key="11">
    <source>
        <dbReference type="Google" id="ProtNLM"/>
    </source>
</evidence>
<organism evidence="9 10">
    <name type="scientific">Ktedonospora formicarum</name>
    <dbReference type="NCBI Taxonomy" id="2778364"/>
    <lineage>
        <taxon>Bacteria</taxon>
        <taxon>Bacillati</taxon>
        <taxon>Chloroflexota</taxon>
        <taxon>Ktedonobacteria</taxon>
        <taxon>Ktedonobacterales</taxon>
        <taxon>Ktedonobacteraceae</taxon>
        <taxon>Ktedonospora</taxon>
    </lineage>
</organism>
<dbReference type="PANTHER" id="PTHR30472:SF1">
    <property type="entry name" value="FE(3+) DICITRATE TRANSPORT SYSTEM PERMEASE PROTEIN FECC-RELATED"/>
    <property type="match status" value="1"/>
</dbReference>